<proteinExistence type="predicted"/>
<feature type="region of interest" description="Disordered" evidence="1">
    <location>
        <begin position="279"/>
        <end position="317"/>
    </location>
</feature>
<reference evidence="2 3" key="1">
    <citation type="submission" date="2017-12" db="EMBL/GenBank/DDBJ databases">
        <title>Comparative genomics of Botrytis spp.</title>
        <authorList>
            <person name="Valero-Jimenez C.A."/>
            <person name="Tapia P."/>
            <person name="Veloso J."/>
            <person name="Silva-Moreno E."/>
            <person name="Staats M."/>
            <person name="Valdes J.H."/>
            <person name="Van Kan J.A.L."/>
        </authorList>
    </citation>
    <scope>NUCLEOTIDE SEQUENCE [LARGE SCALE GENOMIC DNA]</scope>
    <source>
        <strain evidence="2 3">Bt9001</strain>
    </source>
</reference>
<protein>
    <submittedName>
        <fullName evidence="2">Uncharacterized protein</fullName>
    </submittedName>
</protein>
<sequence length="424" mass="47377">MPTIHSIITKLQVYDANDEIEDLLRNPKFIREFTESVKLLSETSRNSLSNIVLGSRLSTKRAKPSLHALKAIQKAEDVGLPSKVLKKYQVCQQCPSEFWSFAGIHLNLKADKTKQINVFLCEAYLGINQLETEREWYTIIWRFFVLFFYDLVEFLGRQVVTASFQEEIVNILSSSSSIQDTKTTIRKNLKRWALFGTHYSRLSDSLGHGAPFLLPQSVTDKTWEISLPLSGPTYEEAIECLKSKHFCEKANELGTDALGPSIREAILEPFRWNHLTFQENHSNSSRGPKYSGIAAQDGVTGRPEESFHSGGTRVESSILSSNRNSINALLNHEVPTQGQQSSSVSAPFQITNGAVLDGREKRGLESQADTDGLSKRRRIDTIRSHDSSLSQPSNGLAHGQERAIGNLAPETTGRKVVKTVEVES</sequence>
<dbReference type="OrthoDB" id="3539444at2759"/>
<feature type="region of interest" description="Disordered" evidence="1">
    <location>
        <begin position="354"/>
        <end position="410"/>
    </location>
</feature>
<dbReference type="AlphaFoldDB" id="A0A4Z1ECC1"/>
<comment type="caution">
    <text evidence="2">The sequence shown here is derived from an EMBL/GenBank/DDBJ whole genome shotgun (WGS) entry which is preliminary data.</text>
</comment>
<dbReference type="Proteomes" id="UP000297777">
    <property type="component" value="Unassembled WGS sequence"/>
</dbReference>
<dbReference type="EMBL" id="PQXH01000347">
    <property type="protein sequence ID" value="TGO07011.1"/>
    <property type="molecule type" value="Genomic_DNA"/>
</dbReference>
<evidence type="ECO:0000313" key="3">
    <source>
        <dbReference type="Proteomes" id="UP000297777"/>
    </source>
</evidence>
<gene>
    <name evidence="2" type="ORF">BTUL_0349g00050</name>
</gene>
<evidence type="ECO:0000256" key="1">
    <source>
        <dbReference type="SAM" id="MobiDB-lite"/>
    </source>
</evidence>
<keyword evidence="3" id="KW-1185">Reference proteome</keyword>
<name>A0A4Z1ECC1_9HELO</name>
<accession>A0A4Z1ECC1</accession>
<organism evidence="2 3">
    <name type="scientific">Botrytis tulipae</name>
    <dbReference type="NCBI Taxonomy" id="87230"/>
    <lineage>
        <taxon>Eukaryota</taxon>
        <taxon>Fungi</taxon>
        <taxon>Dikarya</taxon>
        <taxon>Ascomycota</taxon>
        <taxon>Pezizomycotina</taxon>
        <taxon>Leotiomycetes</taxon>
        <taxon>Helotiales</taxon>
        <taxon>Sclerotiniaceae</taxon>
        <taxon>Botrytis</taxon>
    </lineage>
</organism>
<evidence type="ECO:0000313" key="2">
    <source>
        <dbReference type="EMBL" id="TGO07011.1"/>
    </source>
</evidence>